<sequence>MEPRDLEKVLQPKMAEIRRYLIRLGAGASDAEDIVQDTVYKALLYLEAIDERKFSAWLYKVAINRYFDHCRRQKRYSYSGEEVEEHPAQEQELPEAVLLRRERKEEIEGVLDCLNPVNKQLILLKYEMELSYKEISALLGISEGTVKATLYRARQQFQQLYGGEGE</sequence>
<accession>A0ABW5F3J0</accession>
<evidence type="ECO:0000259" key="6">
    <source>
        <dbReference type="Pfam" id="PF04542"/>
    </source>
</evidence>
<name>A0ABW5F3J0_9BACL</name>
<gene>
    <name evidence="8" type="ORF">ACFSX3_07065</name>
</gene>
<evidence type="ECO:0000313" key="9">
    <source>
        <dbReference type="Proteomes" id="UP001597448"/>
    </source>
</evidence>
<dbReference type="InterPro" id="IPR036388">
    <property type="entry name" value="WH-like_DNA-bd_sf"/>
</dbReference>
<dbReference type="CDD" id="cd06171">
    <property type="entry name" value="Sigma70_r4"/>
    <property type="match status" value="1"/>
</dbReference>
<dbReference type="InterPro" id="IPR013325">
    <property type="entry name" value="RNA_pol_sigma_r2"/>
</dbReference>
<dbReference type="PANTHER" id="PTHR43133">
    <property type="entry name" value="RNA POLYMERASE ECF-TYPE SIGMA FACTO"/>
    <property type="match status" value="1"/>
</dbReference>
<dbReference type="SUPFAM" id="SSF88946">
    <property type="entry name" value="Sigma2 domain of RNA polymerase sigma factors"/>
    <property type="match status" value="1"/>
</dbReference>
<dbReference type="Gene3D" id="1.10.10.10">
    <property type="entry name" value="Winged helix-like DNA-binding domain superfamily/Winged helix DNA-binding domain"/>
    <property type="match status" value="1"/>
</dbReference>
<dbReference type="Pfam" id="PF04542">
    <property type="entry name" value="Sigma70_r2"/>
    <property type="match status" value="1"/>
</dbReference>
<dbReference type="EMBL" id="JBHUKY010000017">
    <property type="protein sequence ID" value="MFD2409623.1"/>
    <property type="molecule type" value="Genomic_DNA"/>
</dbReference>
<dbReference type="NCBIfam" id="TIGR02937">
    <property type="entry name" value="sigma70-ECF"/>
    <property type="match status" value="1"/>
</dbReference>
<evidence type="ECO:0000256" key="1">
    <source>
        <dbReference type="ARBA" id="ARBA00010641"/>
    </source>
</evidence>
<feature type="domain" description="RNA polymerase sigma factor 70 region 4 type 2" evidence="7">
    <location>
        <begin position="105"/>
        <end position="156"/>
    </location>
</feature>
<dbReference type="RefSeq" id="WP_209992760.1">
    <property type="nucleotide sequence ID" value="NZ_JBHSVQ010000001.1"/>
</dbReference>
<evidence type="ECO:0000256" key="2">
    <source>
        <dbReference type="ARBA" id="ARBA00023015"/>
    </source>
</evidence>
<organism evidence="8 9">
    <name type="scientific">Paenibacillus rhizoplanae</name>
    <dbReference type="NCBI Taxonomy" id="1917181"/>
    <lineage>
        <taxon>Bacteria</taxon>
        <taxon>Bacillati</taxon>
        <taxon>Bacillota</taxon>
        <taxon>Bacilli</taxon>
        <taxon>Bacillales</taxon>
        <taxon>Paenibacillaceae</taxon>
        <taxon>Paenibacillus</taxon>
    </lineage>
</organism>
<dbReference type="InterPro" id="IPR013249">
    <property type="entry name" value="RNA_pol_sigma70_r4_t2"/>
</dbReference>
<keyword evidence="4" id="KW-0238">DNA-binding</keyword>
<evidence type="ECO:0000259" key="7">
    <source>
        <dbReference type="Pfam" id="PF08281"/>
    </source>
</evidence>
<evidence type="ECO:0000256" key="5">
    <source>
        <dbReference type="ARBA" id="ARBA00023163"/>
    </source>
</evidence>
<dbReference type="InterPro" id="IPR014284">
    <property type="entry name" value="RNA_pol_sigma-70_dom"/>
</dbReference>
<dbReference type="InterPro" id="IPR007627">
    <property type="entry name" value="RNA_pol_sigma70_r2"/>
</dbReference>
<dbReference type="PANTHER" id="PTHR43133:SF8">
    <property type="entry name" value="RNA POLYMERASE SIGMA FACTOR HI_1459-RELATED"/>
    <property type="match status" value="1"/>
</dbReference>
<keyword evidence="3" id="KW-0731">Sigma factor</keyword>
<feature type="domain" description="RNA polymerase sigma-70 region 2" evidence="6">
    <location>
        <begin position="17"/>
        <end position="75"/>
    </location>
</feature>
<keyword evidence="2" id="KW-0805">Transcription regulation</keyword>
<comment type="similarity">
    <text evidence="1">Belongs to the sigma-70 factor family. ECF subfamily.</text>
</comment>
<dbReference type="SUPFAM" id="SSF88659">
    <property type="entry name" value="Sigma3 and sigma4 domains of RNA polymerase sigma factors"/>
    <property type="match status" value="1"/>
</dbReference>
<dbReference type="InterPro" id="IPR039425">
    <property type="entry name" value="RNA_pol_sigma-70-like"/>
</dbReference>
<evidence type="ECO:0000256" key="3">
    <source>
        <dbReference type="ARBA" id="ARBA00023082"/>
    </source>
</evidence>
<dbReference type="InterPro" id="IPR013324">
    <property type="entry name" value="RNA_pol_sigma_r3/r4-like"/>
</dbReference>
<protein>
    <submittedName>
        <fullName evidence="8">RNA polymerase sigma factor</fullName>
    </submittedName>
</protein>
<dbReference type="Pfam" id="PF08281">
    <property type="entry name" value="Sigma70_r4_2"/>
    <property type="match status" value="1"/>
</dbReference>
<keyword evidence="9" id="KW-1185">Reference proteome</keyword>
<evidence type="ECO:0000313" key="8">
    <source>
        <dbReference type="EMBL" id="MFD2409623.1"/>
    </source>
</evidence>
<dbReference type="Proteomes" id="UP001597448">
    <property type="component" value="Unassembled WGS sequence"/>
</dbReference>
<evidence type="ECO:0000256" key="4">
    <source>
        <dbReference type="ARBA" id="ARBA00023125"/>
    </source>
</evidence>
<dbReference type="Gene3D" id="1.10.1740.10">
    <property type="match status" value="1"/>
</dbReference>
<proteinExistence type="inferred from homology"/>
<comment type="caution">
    <text evidence="8">The sequence shown here is derived from an EMBL/GenBank/DDBJ whole genome shotgun (WGS) entry which is preliminary data.</text>
</comment>
<reference evidence="9" key="1">
    <citation type="journal article" date="2019" name="Int. J. Syst. Evol. Microbiol.">
        <title>The Global Catalogue of Microorganisms (GCM) 10K type strain sequencing project: providing services to taxonomists for standard genome sequencing and annotation.</title>
        <authorList>
            <consortium name="The Broad Institute Genomics Platform"/>
            <consortium name="The Broad Institute Genome Sequencing Center for Infectious Disease"/>
            <person name="Wu L."/>
            <person name="Ma J."/>
        </authorList>
    </citation>
    <scope>NUCLEOTIDE SEQUENCE [LARGE SCALE GENOMIC DNA]</scope>
    <source>
        <strain evidence="9">CCM 8725</strain>
    </source>
</reference>
<keyword evidence="5" id="KW-0804">Transcription</keyword>